<dbReference type="Proteomes" id="UP000466442">
    <property type="component" value="Unassembled WGS sequence"/>
</dbReference>
<dbReference type="PROSITE" id="PS00233">
    <property type="entry name" value="CHIT_BIND_RR_1"/>
    <property type="match status" value="1"/>
</dbReference>
<dbReference type="AlphaFoldDB" id="A0A6A4JJB8"/>
<dbReference type="InterPro" id="IPR000618">
    <property type="entry name" value="Insect_cuticle"/>
</dbReference>
<evidence type="ECO:0000313" key="4">
    <source>
        <dbReference type="Proteomes" id="UP000466442"/>
    </source>
</evidence>
<feature type="region of interest" description="Disordered" evidence="1">
    <location>
        <begin position="135"/>
        <end position="157"/>
    </location>
</feature>
<reference evidence="3" key="1">
    <citation type="journal article" date="2021" name="Mol. Ecol. Resour.">
        <title>Apolygus lucorum genome provides insights into omnivorousness and mesophyll feeding.</title>
        <authorList>
            <person name="Liu Y."/>
            <person name="Liu H."/>
            <person name="Wang H."/>
            <person name="Huang T."/>
            <person name="Liu B."/>
            <person name="Yang B."/>
            <person name="Yin L."/>
            <person name="Li B."/>
            <person name="Zhang Y."/>
            <person name="Zhang S."/>
            <person name="Jiang F."/>
            <person name="Zhang X."/>
            <person name="Ren Y."/>
            <person name="Wang B."/>
            <person name="Wang S."/>
            <person name="Lu Y."/>
            <person name="Wu K."/>
            <person name="Fan W."/>
            <person name="Wang G."/>
        </authorList>
    </citation>
    <scope>NUCLEOTIDE SEQUENCE</scope>
    <source>
        <strain evidence="3">12Hb</strain>
    </source>
</reference>
<evidence type="ECO:0000256" key="1">
    <source>
        <dbReference type="SAM" id="MobiDB-lite"/>
    </source>
</evidence>
<dbReference type="Pfam" id="PF00379">
    <property type="entry name" value="Chitin_bind_4"/>
    <property type="match status" value="1"/>
</dbReference>
<feature type="region of interest" description="Disordered" evidence="1">
    <location>
        <begin position="79"/>
        <end position="109"/>
    </location>
</feature>
<keyword evidence="2" id="KW-0732">Signal</keyword>
<evidence type="ECO:0000256" key="2">
    <source>
        <dbReference type="SAM" id="SignalP"/>
    </source>
</evidence>
<feature type="chain" id="PRO_5043736348" evidence="2">
    <location>
        <begin position="19"/>
        <end position="218"/>
    </location>
</feature>
<accession>A0A6A4JJB8</accession>
<keyword evidence="4" id="KW-1185">Reference proteome</keyword>
<sequence length="218" mass="23522">MILVVSLILGALMGTGSCQKGHYIRPFVESHYPVYGLPVYEEVPVVPRLYPGLFQTHPPPQFRSRKTNRASEEAIPQKIVGSGAGGSGTAVAAGTSPARQAESHEESRDSVYPILSYRNEMGNEGDYSYKFETADGQSKEETSVMTTSEDGKTARSVRGSYSYPTADGRTIRVDYVADEGGFRATTVTEGEGAAAPGVGASYRRLGERGFVYTYRAPS</sequence>
<dbReference type="PROSITE" id="PS51155">
    <property type="entry name" value="CHIT_BIND_RR_2"/>
    <property type="match status" value="1"/>
</dbReference>
<organism evidence="3 4">
    <name type="scientific">Apolygus lucorum</name>
    <name type="common">Small green plant bug</name>
    <name type="synonym">Lygocoris lucorum</name>
    <dbReference type="NCBI Taxonomy" id="248454"/>
    <lineage>
        <taxon>Eukaryota</taxon>
        <taxon>Metazoa</taxon>
        <taxon>Ecdysozoa</taxon>
        <taxon>Arthropoda</taxon>
        <taxon>Hexapoda</taxon>
        <taxon>Insecta</taxon>
        <taxon>Pterygota</taxon>
        <taxon>Neoptera</taxon>
        <taxon>Paraneoptera</taxon>
        <taxon>Hemiptera</taxon>
        <taxon>Heteroptera</taxon>
        <taxon>Panheteroptera</taxon>
        <taxon>Cimicomorpha</taxon>
        <taxon>Miridae</taxon>
        <taxon>Mirini</taxon>
        <taxon>Apolygus</taxon>
    </lineage>
</organism>
<dbReference type="OrthoDB" id="6613909at2759"/>
<name>A0A6A4JJB8_APOLU</name>
<protein>
    <submittedName>
        <fullName evidence="3">Uncharacterized protein</fullName>
    </submittedName>
</protein>
<evidence type="ECO:0000313" key="3">
    <source>
        <dbReference type="EMBL" id="KAF6212125.1"/>
    </source>
</evidence>
<dbReference type="InterPro" id="IPR050468">
    <property type="entry name" value="Cuticle_Struct_Prot"/>
</dbReference>
<dbReference type="InterPro" id="IPR031311">
    <property type="entry name" value="CHIT_BIND_RR_consensus"/>
</dbReference>
<gene>
    <name evidence="3" type="ORF">GE061_012646</name>
</gene>
<dbReference type="PRINTS" id="PR00947">
    <property type="entry name" value="CUTICLE"/>
</dbReference>
<dbReference type="PANTHER" id="PTHR10380">
    <property type="entry name" value="CUTICLE PROTEIN"/>
    <property type="match status" value="1"/>
</dbReference>
<proteinExistence type="predicted"/>
<dbReference type="EMBL" id="WIXP02000004">
    <property type="protein sequence ID" value="KAF6212125.1"/>
    <property type="molecule type" value="Genomic_DNA"/>
</dbReference>
<comment type="caution">
    <text evidence="3">The sequence shown here is derived from an EMBL/GenBank/DDBJ whole genome shotgun (WGS) entry which is preliminary data.</text>
</comment>
<dbReference type="PANTHER" id="PTHR10380:SF192">
    <property type="entry name" value="GEO02312P1"/>
    <property type="match status" value="1"/>
</dbReference>
<dbReference type="GO" id="GO:0062129">
    <property type="term" value="C:chitin-based extracellular matrix"/>
    <property type="evidence" value="ECO:0007669"/>
    <property type="project" value="TreeGrafter"/>
</dbReference>
<feature type="signal peptide" evidence="2">
    <location>
        <begin position="1"/>
        <end position="18"/>
    </location>
</feature>
<dbReference type="GO" id="GO:0008010">
    <property type="term" value="F:structural constituent of chitin-based larval cuticle"/>
    <property type="evidence" value="ECO:0007669"/>
    <property type="project" value="TreeGrafter"/>
</dbReference>